<proteinExistence type="inferred from homology"/>
<reference evidence="16" key="1">
    <citation type="submission" date="2017-01" db="EMBL/GenBank/DDBJ databases">
        <title>Comparative genomics of anhydrobiosis in the tardigrade Hypsibius dujardini.</title>
        <authorList>
            <person name="Yoshida Y."/>
            <person name="Koutsovoulos G."/>
            <person name="Laetsch D."/>
            <person name="Stevens L."/>
            <person name="Kumar S."/>
            <person name="Horikawa D."/>
            <person name="Ishino K."/>
            <person name="Komine S."/>
            <person name="Tomita M."/>
            <person name="Blaxter M."/>
            <person name="Arakawa K."/>
        </authorList>
    </citation>
    <scope>NUCLEOTIDE SEQUENCE [LARGE SCALE GENOMIC DNA]</scope>
    <source>
        <strain evidence="16">Z151</strain>
    </source>
</reference>
<sequence length="564" mass="62891">MYLIFFNLAVVSALVFYITRTVKRSFQYEVQQLYSFLRGSSKLPPGPLGLPFLGSIPSVTGMDGYTPFSQIATAYGGMAYFRLGKKKVLVLREPDMIKEAYKLAAFSDRPKTSFKDDGLIGNKGIIQSVGNVWSEHRRLILSAFRTMGLKSASASSSSSSLAAASSVSPATQHIAEKMQHDVQEYLTFVAGPGGATSDMALLERLTGRLAGSCVSSCVLGLPKSFADPEFVENVEVIEEGFHVGEKLAPFEVLPILKMVPGLWRRVQEKMKRNHCVTCRYFKGLIREKVTETAADQSGGSGDGGSGEACQGSPDSLITIYRREMTKREALETKILSEIQLMQTITDLFCAGTETIKYSLMWMMLYMAKYPEIQQKIQDEIESVIGDEDRLVSWNDLSLLPYTEATILECLRLRPVLPFGHPRAVHDGGAEFRGYEVPKGTVVLALIWDVHQDPRYWENPQQFRPSRFLNAEGKTFRPDNFIPFGTGRRLCLGDQMAMMQLFTSFSGLLQRYTIAPKVGVQVDLNWKILLSLLVPKTFQLDLISRSRPAHSTLGQTSDSNFQHSM</sequence>
<dbReference type="PANTHER" id="PTHR24300:SF397">
    <property type="entry name" value="CYTOCHROME P450 2U1"/>
    <property type="match status" value="1"/>
</dbReference>
<evidence type="ECO:0000256" key="4">
    <source>
        <dbReference type="ARBA" id="ARBA00010617"/>
    </source>
</evidence>
<dbReference type="EMBL" id="MTYJ01000073">
    <property type="protein sequence ID" value="OQV16538.1"/>
    <property type="molecule type" value="Genomic_DNA"/>
</dbReference>
<dbReference type="GO" id="GO:0006082">
    <property type="term" value="P:organic acid metabolic process"/>
    <property type="evidence" value="ECO:0007669"/>
    <property type="project" value="TreeGrafter"/>
</dbReference>
<keyword evidence="8" id="KW-0492">Microsome</keyword>
<dbReference type="GO" id="GO:0006805">
    <property type="term" value="P:xenobiotic metabolic process"/>
    <property type="evidence" value="ECO:0007669"/>
    <property type="project" value="TreeGrafter"/>
</dbReference>
<dbReference type="PRINTS" id="PR00463">
    <property type="entry name" value="EP450I"/>
</dbReference>
<dbReference type="AlphaFoldDB" id="A0A1W0WMW2"/>
<evidence type="ECO:0000256" key="12">
    <source>
        <dbReference type="ARBA" id="ARBA00023136"/>
    </source>
</evidence>
<comment type="cofactor">
    <cofactor evidence="1 13">
        <name>heme</name>
        <dbReference type="ChEBI" id="CHEBI:30413"/>
    </cofactor>
</comment>
<evidence type="ECO:0000256" key="6">
    <source>
        <dbReference type="ARBA" id="ARBA00022723"/>
    </source>
</evidence>
<comment type="similarity">
    <text evidence="4 14">Belongs to the cytochrome P450 family.</text>
</comment>
<comment type="caution">
    <text evidence="15">The sequence shown here is derived from an EMBL/GenBank/DDBJ whole genome shotgun (WGS) entry which is preliminary data.</text>
</comment>
<dbReference type="InterPro" id="IPR036396">
    <property type="entry name" value="Cyt_P450_sf"/>
</dbReference>
<evidence type="ECO:0000256" key="3">
    <source>
        <dbReference type="ARBA" id="ARBA00004406"/>
    </source>
</evidence>
<dbReference type="PANTHER" id="PTHR24300">
    <property type="entry name" value="CYTOCHROME P450 508A4-RELATED"/>
    <property type="match status" value="1"/>
</dbReference>
<keyword evidence="12" id="KW-0472">Membrane</keyword>
<keyword evidence="11 14" id="KW-0503">Monooxygenase</keyword>
<keyword evidence="5 13" id="KW-0349">Heme</keyword>
<dbReference type="GO" id="GO:0005789">
    <property type="term" value="C:endoplasmic reticulum membrane"/>
    <property type="evidence" value="ECO:0007669"/>
    <property type="project" value="UniProtKB-SubCell"/>
</dbReference>
<dbReference type="Proteomes" id="UP000192578">
    <property type="component" value="Unassembled WGS sequence"/>
</dbReference>
<evidence type="ECO:0000313" key="16">
    <source>
        <dbReference type="Proteomes" id="UP000192578"/>
    </source>
</evidence>
<dbReference type="Gene3D" id="1.10.630.10">
    <property type="entry name" value="Cytochrome P450"/>
    <property type="match status" value="1"/>
</dbReference>
<evidence type="ECO:0000256" key="8">
    <source>
        <dbReference type="ARBA" id="ARBA00022848"/>
    </source>
</evidence>
<evidence type="ECO:0000256" key="5">
    <source>
        <dbReference type="ARBA" id="ARBA00022617"/>
    </source>
</evidence>
<dbReference type="InterPro" id="IPR017972">
    <property type="entry name" value="Cyt_P450_CS"/>
</dbReference>
<dbReference type="PROSITE" id="PS00086">
    <property type="entry name" value="CYTOCHROME_P450"/>
    <property type="match status" value="1"/>
</dbReference>
<dbReference type="InterPro" id="IPR001128">
    <property type="entry name" value="Cyt_P450"/>
</dbReference>
<evidence type="ECO:0000256" key="2">
    <source>
        <dbReference type="ARBA" id="ARBA00004174"/>
    </source>
</evidence>
<evidence type="ECO:0000313" key="15">
    <source>
        <dbReference type="EMBL" id="OQV16538.1"/>
    </source>
</evidence>
<dbReference type="PRINTS" id="PR00385">
    <property type="entry name" value="P450"/>
</dbReference>
<evidence type="ECO:0000256" key="14">
    <source>
        <dbReference type="RuleBase" id="RU000461"/>
    </source>
</evidence>
<evidence type="ECO:0000256" key="1">
    <source>
        <dbReference type="ARBA" id="ARBA00001971"/>
    </source>
</evidence>
<name>A0A1W0WMW2_HYPEX</name>
<keyword evidence="16" id="KW-1185">Reference proteome</keyword>
<dbReference type="SUPFAM" id="SSF48264">
    <property type="entry name" value="Cytochrome P450"/>
    <property type="match status" value="1"/>
</dbReference>
<evidence type="ECO:0000256" key="13">
    <source>
        <dbReference type="PIRSR" id="PIRSR602401-1"/>
    </source>
</evidence>
<keyword evidence="6 13" id="KW-0479">Metal-binding</keyword>
<evidence type="ECO:0000256" key="7">
    <source>
        <dbReference type="ARBA" id="ARBA00022824"/>
    </source>
</evidence>
<dbReference type="Pfam" id="PF00067">
    <property type="entry name" value="p450"/>
    <property type="match status" value="1"/>
</dbReference>
<keyword evidence="9 14" id="KW-0560">Oxidoreductase</keyword>
<evidence type="ECO:0000256" key="10">
    <source>
        <dbReference type="ARBA" id="ARBA00023004"/>
    </source>
</evidence>
<keyword evidence="10 13" id="KW-0408">Iron</keyword>
<protein>
    <submittedName>
        <fullName evidence="15">Cytochrome P450 18a1</fullName>
    </submittedName>
</protein>
<dbReference type="OrthoDB" id="6764281at2759"/>
<gene>
    <name evidence="15" type="ORF">BV898_09375</name>
</gene>
<organism evidence="15 16">
    <name type="scientific">Hypsibius exemplaris</name>
    <name type="common">Freshwater tardigrade</name>
    <dbReference type="NCBI Taxonomy" id="2072580"/>
    <lineage>
        <taxon>Eukaryota</taxon>
        <taxon>Metazoa</taxon>
        <taxon>Ecdysozoa</taxon>
        <taxon>Tardigrada</taxon>
        <taxon>Eutardigrada</taxon>
        <taxon>Parachela</taxon>
        <taxon>Hypsibioidea</taxon>
        <taxon>Hypsibiidae</taxon>
        <taxon>Hypsibius</taxon>
    </lineage>
</organism>
<dbReference type="InterPro" id="IPR002401">
    <property type="entry name" value="Cyt_P450_E_grp-I"/>
</dbReference>
<feature type="binding site" description="axial binding residue" evidence="13">
    <location>
        <position position="490"/>
    </location>
    <ligand>
        <name>heme</name>
        <dbReference type="ChEBI" id="CHEBI:30413"/>
    </ligand>
    <ligandPart>
        <name>Fe</name>
        <dbReference type="ChEBI" id="CHEBI:18248"/>
    </ligandPart>
</feature>
<dbReference type="GO" id="GO:0008395">
    <property type="term" value="F:steroid hydroxylase activity"/>
    <property type="evidence" value="ECO:0007669"/>
    <property type="project" value="TreeGrafter"/>
</dbReference>
<comment type="subcellular location">
    <subcellularLocation>
        <location evidence="3">Endoplasmic reticulum membrane</location>
        <topology evidence="3">Peripheral membrane protein</topology>
    </subcellularLocation>
    <subcellularLocation>
        <location evidence="2">Microsome membrane</location>
        <topology evidence="2">Peripheral membrane protein</topology>
    </subcellularLocation>
</comment>
<evidence type="ECO:0000256" key="11">
    <source>
        <dbReference type="ARBA" id="ARBA00023033"/>
    </source>
</evidence>
<evidence type="ECO:0000256" key="9">
    <source>
        <dbReference type="ARBA" id="ARBA00023002"/>
    </source>
</evidence>
<dbReference type="GO" id="GO:0016712">
    <property type="term" value="F:oxidoreductase activity, acting on paired donors, with incorporation or reduction of molecular oxygen, reduced flavin or flavoprotein as one donor, and incorporation of one atom of oxygen"/>
    <property type="evidence" value="ECO:0007669"/>
    <property type="project" value="TreeGrafter"/>
</dbReference>
<accession>A0A1W0WMW2</accession>
<dbReference type="GO" id="GO:0005506">
    <property type="term" value="F:iron ion binding"/>
    <property type="evidence" value="ECO:0007669"/>
    <property type="project" value="InterPro"/>
</dbReference>
<keyword evidence="7" id="KW-0256">Endoplasmic reticulum</keyword>
<dbReference type="FunFam" id="1.10.630.10:FF:000238">
    <property type="entry name" value="Cytochrome P450 2A6"/>
    <property type="match status" value="1"/>
</dbReference>
<dbReference type="GO" id="GO:0020037">
    <property type="term" value="F:heme binding"/>
    <property type="evidence" value="ECO:0007669"/>
    <property type="project" value="InterPro"/>
</dbReference>
<dbReference type="InterPro" id="IPR050182">
    <property type="entry name" value="Cytochrome_P450_fam2"/>
</dbReference>